<keyword evidence="1" id="KW-0472">Membrane</keyword>
<feature type="transmembrane region" description="Helical" evidence="1">
    <location>
        <begin position="59"/>
        <end position="76"/>
    </location>
</feature>
<feature type="transmembrane region" description="Helical" evidence="1">
    <location>
        <begin position="88"/>
        <end position="108"/>
    </location>
</feature>
<dbReference type="RefSeq" id="WP_219050435.1">
    <property type="nucleotide sequence ID" value="NZ_JAHWDP010000001.1"/>
</dbReference>
<dbReference type="EMBL" id="JAHWDP010000001">
    <property type="protein sequence ID" value="MBW2936621.1"/>
    <property type="molecule type" value="Genomic_DNA"/>
</dbReference>
<evidence type="ECO:0000256" key="1">
    <source>
        <dbReference type="SAM" id="Phobius"/>
    </source>
</evidence>
<dbReference type="Proteomes" id="UP001138686">
    <property type="component" value="Unassembled WGS sequence"/>
</dbReference>
<organism evidence="2 3">
    <name type="scientific">Halomarinibacterium sedimenti</name>
    <dbReference type="NCBI Taxonomy" id="2857106"/>
    <lineage>
        <taxon>Bacteria</taxon>
        <taxon>Pseudomonadati</taxon>
        <taxon>Bacteroidota</taxon>
        <taxon>Flavobacteriia</taxon>
        <taxon>Flavobacteriales</taxon>
        <taxon>Flavobacteriaceae</taxon>
        <taxon>Halomarinibacterium</taxon>
    </lineage>
</organism>
<dbReference type="AlphaFoldDB" id="A0A9X1FLD0"/>
<evidence type="ECO:0000313" key="2">
    <source>
        <dbReference type="EMBL" id="MBW2936621.1"/>
    </source>
</evidence>
<feature type="transmembrane region" description="Helical" evidence="1">
    <location>
        <begin position="30"/>
        <end position="53"/>
    </location>
</feature>
<protein>
    <submittedName>
        <fullName evidence="2">Uncharacterized protein</fullName>
    </submittedName>
</protein>
<name>A0A9X1FLD0_9FLAO</name>
<comment type="caution">
    <text evidence="2">The sequence shown here is derived from an EMBL/GenBank/DDBJ whole genome shotgun (WGS) entry which is preliminary data.</text>
</comment>
<feature type="transmembrane region" description="Helical" evidence="1">
    <location>
        <begin position="114"/>
        <end position="135"/>
    </location>
</feature>
<feature type="transmembrane region" description="Helical" evidence="1">
    <location>
        <begin position="147"/>
        <end position="169"/>
    </location>
</feature>
<sequence length="208" mass="24530">MPYLVTLLELITAIIALVAYAKYRHSKEKYFLIFLWYTLLIDVLGAVLGDIFYVNNNGVYNAYTISSMLFYFYWYYTILKKKVFKKAVIVFSLLFGVVAFISLCFENWNVYHSYTFVTGALFLMVLTLFHFHQLLNSNEVLIVKHKLSFWISTALLLFYVGMIPLFFLAKYTNIMGLSYQIILLSLNVILYGCYMTGFLWTKKEYNRF</sequence>
<proteinExistence type="predicted"/>
<evidence type="ECO:0000313" key="3">
    <source>
        <dbReference type="Proteomes" id="UP001138686"/>
    </source>
</evidence>
<reference evidence="2" key="1">
    <citation type="submission" date="2021-07" db="EMBL/GenBank/DDBJ databases">
        <title>Aureisphaera sp. CAU 1614 isolated from sea sediment.</title>
        <authorList>
            <person name="Kim W."/>
        </authorList>
    </citation>
    <scope>NUCLEOTIDE SEQUENCE</scope>
    <source>
        <strain evidence="2">CAU 1614</strain>
    </source>
</reference>
<feature type="transmembrane region" description="Helical" evidence="1">
    <location>
        <begin position="181"/>
        <end position="200"/>
    </location>
</feature>
<keyword evidence="1" id="KW-0812">Transmembrane</keyword>
<keyword evidence="1" id="KW-1133">Transmembrane helix</keyword>
<feature type="transmembrane region" description="Helical" evidence="1">
    <location>
        <begin position="6"/>
        <end position="23"/>
    </location>
</feature>
<keyword evidence="3" id="KW-1185">Reference proteome</keyword>
<gene>
    <name evidence="2" type="ORF">KXJ69_00795</name>
</gene>
<accession>A0A9X1FLD0</accession>